<dbReference type="KEGG" id="qsa:O6P43_012972"/>
<proteinExistence type="predicted"/>
<dbReference type="AlphaFoldDB" id="A0AAD7M358"/>
<dbReference type="EMBL" id="JARAOO010000005">
    <property type="protein sequence ID" value="KAJ7968943.1"/>
    <property type="molecule type" value="Genomic_DNA"/>
</dbReference>
<keyword evidence="3" id="KW-1185">Reference proteome</keyword>
<feature type="non-terminal residue" evidence="2">
    <location>
        <position position="1"/>
    </location>
</feature>
<sequence length="322" mass="36737">KTQLYLILVFKYCSILSHEHFIVRHINPHIHNLKLTKRLIFPIIYLMESAIRLLYIPMNAIPLQVSSTREAARATGMQFRFSQTSLCLSYRSKRDPVMHALGPVSCMSNKFIMPSHHDKVDNKMVKGMAGMSLVLVCVIGVVSFNCKMNSTAFADPMRNLQNESTFPSVAGGGKSPRESFLGMKEYLASKPDRTKMDPPNLPFRPSGDDIEVLKKYALWLTKSGEAEKAVKLLEDEYNKYNDYPETAYFLDMALVEILTCQGKYDEALKRDCLQQEDEIGPSDPRLKFYKDFLHDPKYVKGESKGVKGESKDVKGKSTKWWK</sequence>
<evidence type="ECO:0000313" key="2">
    <source>
        <dbReference type="EMBL" id="KAJ7968943.1"/>
    </source>
</evidence>
<dbReference type="PANTHER" id="PTHR36350:SF2">
    <property type="entry name" value="PROTEIN, PUTATIVE-RELATED"/>
    <property type="match status" value="1"/>
</dbReference>
<protein>
    <submittedName>
        <fullName evidence="2">Tetratricopeptide-like helical domain containing protein</fullName>
    </submittedName>
</protein>
<reference evidence="2" key="1">
    <citation type="journal article" date="2023" name="Science">
        <title>Elucidation of the pathway for biosynthesis of saponin adjuvants from the soapbark tree.</title>
        <authorList>
            <person name="Reed J."/>
            <person name="Orme A."/>
            <person name="El-Demerdash A."/>
            <person name="Owen C."/>
            <person name="Martin L.B.B."/>
            <person name="Misra R.C."/>
            <person name="Kikuchi S."/>
            <person name="Rejzek M."/>
            <person name="Martin A.C."/>
            <person name="Harkess A."/>
            <person name="Leebens-Mack J."/>
            <person name="Louveau T."/>
            <person name="Stephenson M.J."/>
            <person name="Osbourn A."/>
        </authorList>
    </citation>
    <scope>NUCLEOTIDE SEQUENCE</scope>
    <source>
        <strain evidence="2">S10</strain>
    </source>
</reference>
<comment type="caution">
    <text evidence="2">The sequence shown here is derived from an EMBL/GenBank/DDBJ whole genome shotgun (WGS) entry which is preliminary data.</text>
</comment>
<evidence type="ECO:0000313" key="3">
    <source>
        <dbReference type="Proteomes" id="UP001163823"/>
    </source>
</evidence>
<dbReference type="Proteomes" id="UP001163823">
    <property type="component" value="Chromosome 5"/>
</dbReference>
<organism evidence="2 3">
    <name type="scientific">Quillaja saponaria</name>
    <name type="common">Soap bark tree</name>
    <dbReference type="NCBI Taxonomy" id="32244"/>
    <lineage>
        <taxon>Eukaryota</taxon>
        <taxon>Viridiplantae</taxon>
        <taxon>Streptophyta</taxon>
        <taxon>Embryophyta</taxon>
        <taxon>Tracheophyta</taxon>
        <taxon>Spermatophyta</taxon>
        <taxon>Magnoliopsida</taxon>
        <taxon>eudicotyledons</taxon>
        <taxon>Gunneridae</taxon>
        <taxon>Pentapetalae</taxon>
        <taxon>rosids</taxon>
        <taxon>fabids</taxon>
        <taxon>Fabales</taxon>
        <taxon>Quillajaceae</taxon>
        <taxon>Quillaja</taxon>
    </lineage>
</organism>
<gene>
    <name evidence="2" type="ORF">O6P43_012972</name>
</gene>
<accession>A0AAD7M358</accession>
<name>A0AAD7M358_QUISA</name>
<feature type="region of interest" description="Disordered" evidence="1">
    <location>
        <begin position="300"/>
        <end position="322"/>
    </location>
</feature>
<evidence type="ECO:0000256" key="1">
    <source>
        <dbReference type="SAM" id="MobiDB-lite"/>
    </source>
</evidence>
<feature type="compositionally biased region" description="Basic and acidic residues" evidence="1">
    <location>
        <begin position="300"/>
        <end position="315"/>
    </location>
</feature>
<dbReference type="PANTHER" id="PTHR36350">
    <property type="entry name" value="TRANSMEMBRANE PROTEIN"/>
    <property type="match status" value="1"/>
</dbReference>